<dbReference type="OMA" id="KANIQWA"/>
<evidence type="ECO:0000256" key="8">
    <source>
        <dbReference type="SAM" id="Coils"/>
    </source>
</evidence>
<keyword evidence="13" id="KW-1185">Reference proteome</keyword>
<dbReference type="Gene3D" id="3.30.200.20">
    <property type="entry name" value="Phosphorylase Kinase, domain 1"/>
    <property type="match status" value="1"/>
</dbReference>
<feature type="compositionally biased region" description="Low complexity" evidence="9">
    <location>
        <begin position="268"/>
        <end position="281"/>
    </location>
</feature>
<sequence>MAVVSRARASLPSPSSSPLPAFSPRSPQPEVAERMFTRGGSGRSSSSSACGANRSASLREIDEEAAILHDADDDDGGGKLYVAVGKDIKDSRSNLIWAARNLLAGDPKLVLLHVHQPADRIMIGLCKVPASQVEEKELKAYRKIEKEEMNTLLNQYLNFCRVSLKMQAETLVIEKNSPANGIVELIDQNRITKLVMGTSSFSVKRKVPKSKVAAGVHAQAKPYCQIFYICKETLACSREATQLCAKVESPRSSCASTISDQPELTPRSLSLPPGHPGLLGSTGQQPLPRRSNSVSYPLSGMIADSVENMSPARRQSIDSLLGSTEQKALPRRSNSVSYSLSGSIAGSVEIMSPARRQSIDMTPTGSSPSSSQQSTGGSSLGLRDLDSMDGSPVPVSVASSEEEHQHSTVEIREMFEQLHRVRNQLERSKKEASEGRQKAEKNLFESSMMFKARESSLCKEKKEVEERLTREKADLEKEHFHVCNELQKVNEQRAELESKLLQTNALMEELQQLQAELQREKDHAVKEAEEMRQTNGNSVFGSTSAVALTEFSYTEIEEATDNFDDSKKIGSGGCGTVYKGFLRHTTVAIKKFNREGTTGDKEFNDEVETLSRMRHPNLVTLIGVCREAKALVFEFLSNGSLEDCLQCEHQREPLSWRMRIKIAADICTGLIFLHSNKPKGIAHGDLKPDNVLLDTSFVCKLADFGISRPLDLTNTTVTPYHRTNQIKGTMGYMDPGYIASGEITAQYDVYSFGVVLMRLLTGKNPLGLPNEVEAALSNDMLQDIIDTSGGEWPPEYTEELARLALRCCRYERKERPNLANEAWGILQAMMNCPDDKCKPPTFFICPMTQEIMRDPHIAADGFTYEGEAIKDWLQRGHKMSPMTYLSFTHHELMPNNALRFAIQEWQMQQQP</sequence>
<dbReference type="PaxDb" id="4565-Traes_5AL_FE6E41DC1.2"/>
<evidence type="ECO:0000256" key="6">
    <source>
        <dbReference type="ARBA" id="ARBA00022786"/>
    </source>
</evidence>
<feature type="compositionally biased region" description="Polar residues" evidence="9">
    <location>
        <begin position="282"/>
        <end position="296"/>
    </location>
</feature>
<dbReference type="Gramene" id="TraesLAC5A03G02650510.1">
    <property type="protein sequence ID" value="TraesLAC5A03G02650510.1"/>
    <property type="gene ID" value="TraesLAC5A03G02650510"/>
</dbReference>
<dbReference type="CDD" id="cd16655">
    <property type="entry name" value="RING-Ubox_WDSUB1-like"/>
    <property type="match status" value="1"/>
</dbReference>
<feature type="region of interest" description="Disordered" evidence="9">
    <location>
        <begin position="358"/>
        <end position="408"/>
    </location>
</feature>
<evidence type="ECO:0000313" key="13">
    <source>
        <dbReference type="Proteomes" id="UP000019116"/>
    </source>
</evidence>
<dbReference type="Gramene" id="TraesARI5A03G02739190.1">
    <property type="protein sequence ID" value="TraesARI5A03G02739190.1"/>
    <property type="gene ID" value="TraesARI5A03G02739190"/>
</dbReference>
<dbReference type="Pfam" id="PF00069">
    <property type="entry name" value="Pkinase"/>
    <property type="match status" value="1"/>
</dbReference>
<dbReference type="RefSeq" id="XP_044382121.1">
    <property type="nucleotide sequence ID" value="XM_044526186.1"/>
</dbReference>
<evidence type="ECO:0000256" key="2">
    <source>
        <dbReference type="ARBA" id="ARBA00004906"/>
    </source>
</evidence>
<keyword evidence="4" id="KW-0808">Transferase</keyword>
<dbReference type="Gramene" id="TraesCS5A02G294600.1">
    <property type="protein sequence ID" value="TraesCS5A02G294600.1"/>
    <property type="gene ID" value="TraesCS5A02G294600"/>
</dbReference>
<dbReference type="SUPFAM" id="SSF57850">
    <property type="entry name" value="RING/U-box"/>
    <property type="match status" value="1"/>
</dbReference>
<evidence type="ECO:0000313" key="12">
    <source>
        <dbReference type="EnsemblPlants" id="TraesCS5A02G294600.1"/>
    </source>
</evidence>
<feature type="compositionally biased region" description="Low complexity" evidence="9">
    <location>
        <begin position="1"/>
        <end position="25"/>
    </location>
</feature>
<dbReference type="Gramene" id="TraesROB_scaffold_025021_01G000300.1">
    <property type="protein sequence ID" value="TraesROB_scaffold_025021_01G000300.1"/>
    <property type="gene ID" value="TraesROB_scaffold_025021_01G000300"/>
</dbReference>
<feature type="region of interest" description="Disordered" evidence="9">
    <location>
        <begin position="321"/>
        <end position="340"/>
    </location>
</feature>
<dbReference type="GO" id="GO:0061630">
    <property type="term" value="F:ubiquitin protein ligase activity"/>
    <property type="evidence" value="ECO:0007669"/>
    <property type="project" value="UniProtKB-EC"/>
</dbReference>
<dbReference type="SMR" id="A0A3B6KLG5"/>
<keyword evidence="6" id="KW-0833">Ubl conjugation pathway</keyword>
<keyword evidence="7" id="KW-0067">ATP-binding</keyword>
<keyword evidence="5" id="KW-0547">Nucleotide-binding</keyword>
<evidence type="ECO:0000256" key="9">
    <source>
        <dbReference type="SAM" id="MobiDB-lite"/>
    </source>
</evidence>
<dbReference type="InterPro" id="IPR003613">
    <property type="entry name" value="Ubox_domain"/>
</dbReference>
<dbReference type="FunFam" id="3.30.200.20:FF:000162">
    <property type="entry name" value="Adenine nucleotide alpha hydrolase-like domain kinase"/>
    <property type="match status" value="1"/>
</dbReference>
<accession>A0A3B6KLG5</accession>
<feature type="domain" description="Protein kinase" evidence="10">
    <location>
        <begin position="563"/>
        <end position="830"/>
    </location>
</feature>
<reference evidence="12" key="1">
    <citation type="submission" date="2018-08" db="EMBL/GenBank/DDBJ databases">
        <authorList>
            <person name="Rossello M."/>
        </authorList>
    </citation>
    <scope>NUCLEOTIDE SEQUENCE [LARGE SCALE GENOMIC DNA]</scope>
    <source>
        <strain evidence="12">cv. Chinese Spring</strain>
    </source>
</reference>
<keyword evidence="8" id="KW-0175">Coiled coil</keyword>
<dbReference type="GO" id="GO:0005524">
    <property type="term" value="F:ATP binding"/>
    <property type="evidence" value="ECO:0007669"/>
    <property type="project" value="UniProtKB-KW"/>
</dbReference>
<dbReference type="Pfam" id="PF04564">
    <property type="entry name" value="U-box"/>
    <property type="match status" value="1"/>
</dbReference>
<dbReference type="GO" id="GO:0004672">
    <property type="term" value="F:protein kinase activity"/>
    <property type="evidence" value="ECO:0007669"/>
    <property type="project" value="InterPro"/>
</dbReference>
<dbReference type="InterPro" id="IPR000719">
    <property type="entry name" value="Prot_kinase_dom"/>
</dbReference>
<dbReference type="InterPro" id="IPR008271">
    <property type="entry name" value="Ser/Thr_kinase_AS"/>
</dbReference>
<name>A0A3B6KLG5_WHEAT</name>
<gene>
    <name evidence="12" type="primary">LOC123104356</name>
</gene>
<dbReference type="AlphaFoldDB" id="A0A3B6KLG5"/>
<dbReference type="PROSITE" id="PS51698">
    <property type="entry name" value="U_BOX"/>
    <property type="match status" value="1"/>
</dbReference>
<dbReference type="Gene3D" id="1.10.510.10">
    <property type="entry name" value="Transferase(Phosphotransferase) domain 1"/>
    <property type="match status" value="1"/>
</dbReference>
<dbReference type="PANTHER" id="PTHR45647">
    <property type="entry name" value="OS02G0152300 PROTEIN"/>
    <property type="match status" value="1"/>
</dbReference>
<dbReference type="PROSITE" id="PS00108">
    <property type="entry name" value="PROTEIN_KINASE_ST"/>
    <property type="match status" value="1"/>
</dbReference>
<dbReference type="InterPro" id="IPR051348">
    <property type="entry name" value="U-box_ubiquitin_ligases"/>
</dbReference>
<comment type="pathway">
    <text evidence="2">Protein modification; protein ubiquitination.</text>
</comment>
<dbReference type="PANTHER" id="PTHR45647:SF46">
    <property type="entry name" value="OS09G0569800 PROTEIN"/>
    <property type="match status" value="1"/>
</dbReference>
<protein>
    <recommendedName>
        <fullName evidence="3">RING-type E3 ubiquitin transferase</fullName>
        <ecNumber evidence="3">2.3.2.27</ecNumber>
    </recommendedName>
</protein>
<evidence type="ECO:0000259" key="11">
    <source>
        <dbReference type="PROSITE" id="PS51698"/>
    </source>
</evidence>
<dbReference type="SUPFAM" id="SSF52402">
    <property type="entry name" value="Adenine nucleotide alpha hydrolases-like"/>
    <property type="match status" value="1"/>
</dbReference>
<dbReference type="EC" id="2.3.2.27" evidence="3"/>
<dbReference type="Gramene" id="TraesLDM5A03G02699400.2">
    <property type="protein sequence ID" value="TraesLDM5A03G02699400.2"/>
    <property type="gene ID" value="TraesLDM5A03G02699400"/>
</dbReference>
<dbReference type="EnsemblPlants" id="TraesCS5A02G294600.1">
    <property type="protein sequence ID" value="TraesCS5A02G294600.1"/>
    <property type="gene ID" value="TraesCS5A02G294600"/>
</dbReference>
<dbReference type="STRING" id="4565.A0A3B6KLG5"/>
<dbReference type="OrthoDB" id="4062651at2759"/>
<evidence type="ECO:0000256" key="3">
    <source>
        <dbReference type="ARBA" id="ARBA00012483"/>
    </source>
</evidence>
<dbReference type="Gramene" id="TraesMAC5A03G02694390.1">
    <property type="protein sequence ID" value="TraesMAC5A03G02694390.1"/>
    <property type="gene ID" value="TraesMAC5A03G02694390"/>
</dbReference>
<dbReference type="Gramene" id="TraesCAD_scaffold_004146_01G000300.1">
    <property type="protein sequence ID" value="TraesCAD_scaffold_004146_01G000300.1"/>
    <property type="gene ID" value="TraesCAD_scaffold_004146_01G000300"/>
</dbReference>
<feature type="region of interest" description="Disordered" evidence="9">
    <location>
        <begin position="253"/>
        <end position="296"/>
    </location>
</feature>
<feature type="coiled-coil region" evidence="8">
    <location>
        <begin position="411"/>
        <end position="534"/>
    </location>
</feature>
<dbReference type="GO" id="GO:0016567">
    <property type="term" value="P:protein ubiquitination"/>
    <property type="evidence" value="ECO:0007669"/>
    <property type="project" value="UniProtKB-UniPathway"/>
</dbReference>
<dbReference type="Gramene" id="TraesSYM5A03G02726220.1">
    <property type="protein sequence ID" value="TraesSYM5A03G02726220.1"/>
    <property type="gene ID" value="TraesSYM5A03G02726220"/>
</dbReference>
<dbReference type="CDD" id="cd01989">
    <property type="entry name" value="USP_STK_Ubox_N"/>
    <property type="match status" value="1"/>
</dbReference>
<dbReference type="InterPro" id="IPR011009">
    <property type="entry name" value="Kinase-like_dom_sf"/>
</dbReference>
<evidence type="ECO:0000256" key="4">
    <source>
        <dbReference type="ARBA" id="ARBA00022679"/>
    </source>
</evidence>
<dbReference type="Gramene" id="TraesWEE_scaffold_018675_01G000300.1">
    <property type="protein sequence ID" value="TraesWEE_scaffold_018675_01G000300.1"/>
    <property type="gene ID" value="TraesWEE_scaffold_018675_01G000300"/>
</dbReference>
<dbReference type="UniPathway" id="UPA00143"/>
<reference evidence="12" key="2">
    <citation type="submission" date="2018-10" db="UniProtKB">
        <authorList>
            <consortium name="EnsemblPlants"/>
        </authorList>
    </citation>
    <scope>IDENTIFICATION</scope>
</reference>
<feature type="region of interest" description="Disordered" evidence="9">
    <location>
        <begin position="1"/>
        <end position="55"/>
    </location>
</feature>
<dbReference type="InterPro" id="IPR013083">
    <property type="entry name" value="Znf_RING/FYVE/PHD"/>
</dbReference>
<dbReference type="Gramene" id="TraesCS5A03G0718700.1">
    <property type="protein sequence ID" value="TraesCS5A03G0718700.1.CDS"/>
    <property type="gene ID" value="TraesCS5A03G0718700"/>
</dbReference>
<dbReference type="Gene3D" id="3.40.50.620">
    <property type="entry name" value="HUPs"/>
    <property type="match status" value="1"/>
</dbReference>
<dbReference type="SMART" id="SM00504">
    <property type="entry name" value="Ubox"/>
    <property type="match status" value="1"/>
</dbReference>
<evidence type="ECO:0000256" key="5">
    <source>
        <dbReference type="ARBA" id="ARBA00022741"/>
    </source>
</evidence>
<feature type="compositionally biased region" description="Low complexity" evidence="9">
    <location>
        <begin position="43"/>
        <end position="55"/>
    </location>
</feature>
<comment type="catalytic activity">
    <reaction evidence="1">
        <text>S-ubiquitinyl-[E2 ubiquitin-conjugating enzyme]-L-cysteine + [acceptor protein]-L-lysine = [E2 ubiquitin-conjugating enzyme]-L-cysteine + N(6)-ubiquitinyl-[acceptor protein]-L-lysine.</text>
        <dbReference type="EC" id="2.3.2.27"/>
    </reaction>
</comment>
<dbReference type="GeneID" id="123104356"/>
<feature type="compositionally biased region" description="Low complexity" evidence="9">
    <location>
        <begin position="363"/>
        <end position="382"/>
    </location>
</feature>
<feature type="compositionally biased region" description="Polar residues" evidence="9">
    <location>
        <begin position="253"/>
        <end position="262"/>
    </location>
</feature>
<dbReference type="Gene3D" id="3.30.40.10">
    <property type="entry name" value="Zinc/RING finger domain, C3HC4 (zinc finger)"/>
    <property type="match status" value="1"/>
</dbReference>
<dbReference type="PROSITE" id="PS50011">
    <property type="entry name" value="PROTEIN_KINASE_DOM"/>
    <property type="match status" value="1"/>
</dbReference>
<organism evidence="12">
    <name type="scientific">Triticum aestivum</name>
    <name type="common">Wheat</name>
    <dbReference type="NCBI Taxonomy" id="4565"/>
    <lineage>
        <taxon>Eukaryota</taxon>
        <taxon>Viridiplantae</taxon>
        <taxon>Streptophyta</taxon>
        <taxon>Embryophyta</taxon>
        <taxon>Tracheophyta</taxon>
        <taxon>Spermatophyta</taxon>
        <taxon>Magnoliopsida</taxon>
        <taxon>Liliopsida</taxon>
        <taxon>Poales</taxon>
        <taxon>Poaceae</taxon>
        <taxon>BOP clade</taxon>
        <taxon>Pooideae</taxon>
        <taxon>Triticodae</taxon>
        <taxon>Triticeae</taxon>
        <taxon>Triticinae</taxon>
        <taxon>Triticum</taxon>
    </lineage>
</organism>
<proteinExistence type="predicted"/>
<dbReference type="Gramene" id="TraesJUL5A03G02716580.3">
    <property type="protein sequence ID" value="TraesJUL5A03G02716580.3"/>
    <property type="gene ID" value="TraesJUL5A03G02716580"/>
</dbReference>
<evidence type="ECO:0000256" key="7">
    <source>
        <dbReference type="ARBA" id="ARBA00022840"/>
    </source>
</evidence>
<dbReference type="InterPro" id="IPR014729">
    <property type="entry name" value="Rossmann-like_a/b/a_fold"/>
</dbReference>
<feature type="domain" description="U-box" evidence="11">
    <location>
        <begin position="838"/>
        <end position="911"/>
    </location>
</feature>
<dbReference type="SMART" id="SM00220">
    <property type="entry name" value="S_TKc"/>
    <property type="match status" value="1"/>
</dbReference>
<dbReference type="Proteomes" id="UP000019116">
    <property type="component" value="Chromosome 5A"/>
</dbReference>
<dbReference type="SUPFAM" id="SSF56112">
    <property type="entry name" value="Protein kinase-like (PK-like)"/>
    <property type="match status" value="1"/>
</dbReference>
<evidence type="ECO:0000259" key="10">
    <source>
        <dbReference type="PROSITE" id="PS50011"/>
    </source>
</evidence>
<dbReference type="Gramene" id="TraesSTA5A03G02687430.1">
    <property type="protein sequence ID" value="TraesSTA5A03G02687430.1"/>
    <property type="gene ID" value="TraesSTA5A03G02687430"/>
</dbReference>
<evidence type="ECO:0000256" key="1">
    <source>
        <dbReference type="ARBA" id="ARBA00000900"/>
    </source>
</evidence>